<dbReference type="FunCoup" id="A0A7N4V1V0">
    <property type="interactions" value="677"/>
</dbReference>
<dbReference type="Pfam" id="PF04970">
    <property type="entry name" value="LRAT"/>
    <property type="match status" value="1"/>
</dbReference>
<evidence type="ECO:0000313" key="8">
    <source>
        <dbReference type="Proteomes" id="UP000007648"/>
    </source>
</evidence>
<reference evidence="7" key="3">
    <citation type="submission" date="2025-09" db="UniProtKB">
        <authorList>
            <consortium name="Ensembl"/>
        </authorList>
    </citation>
    <scope>IDENTIFICATION</scope>
</reference>
<comment type="similarity">
    <text evidence="1">Belongs to the H-rev107 family.</text>
</comment>
<dbReference type="Proteomes" id="UP000007648">
    <property type="component" value="Unassembled WGS sequence"/>
</dbReference>
<dbReference type="GO" id="GO:0016410">
    <property type="term" value="F:N-acyltransferase activity"/>
    <property type="evidence" value="ECO:0007669"/>
    <property type="project" value="TreeGrafter"/>
</dbReference>
<dbReference type="GO" id="GO:0008970">
    <property type="term" value="F:phospholipase A1 activity"/>
    <property type="evidence" value="ECO:0007669"/>
    <property type="project" value="TreeGrafter"/>
</dbReference>
<accession>A0A7N4V1V0</accession>
<name>A0A7N4V1V0_SARHA</name>
<organism evidence="7 8">
    <name type="scientific">Sarcophilus harrisii</name>
    <name type="common">Tasmanian devil</name>
    <name type="synonym">Sarcophilus laniarius</name>
    <dbReference type="NCBI Taxonomy" id="9305"/>
    <lineage>
        <taxon>Eukaryota</taxon>
        <taxon>Metazoa</taxon>
        <taxon>Chordata</taxon>
        <taxon>Craniata</taxon>
        <taxon>Vertebrata</taxon>
        <taxon>Euteleostomi</taxon>
        <taxon>Mammalia</taxon>
        <taxon>Metatheria</taxon>
        <taxon>Dasyuromorphia</taxon>
        <taxon>Dasyuridae</taxon>
        <taxon>Sarcophilus</taxon>
    </lineage>
</organism>
<keyword evidence="2" id="KW-0808">Transferase</keyword>
<protein>
    <submittedName>
        <fullName evidence="7">Phospholipase A and acyltransferase 1</fullName>
    </submittedName>
</protein>
<dbReference type="GeneID" id="100925608"/>
<dbReference type="GO" id="GO:0070292">
    <property type="term" value="P:N-acylphosphatidylethanolamine metabolic process"/>
    <property type="evidence" value="ECO:0007669"/>
    <property type="project" value="TreeGrafter"/>
</dbReference>
<feature type="domain" description="LRAT" evidence="6">
    <location>
        <begin position="23"/>
        <end position="139"/>
    </location>
</feature>
<keyword evidence="5" id="KW-1133">Transmembrane helix</keyword>
<dbReference type="PANTHER" id="PTHR13943:SF37">
    <property type="entry name" value="PHOSPHOLIPASE A AND ACYLTRANSFERASE 1"/>
    <property type="match status" value="1"/>
</dbReference>
<dbReference type="PANTHER" id="PTHR13943">
    <property type="entry name" value="HRAS-LIKE SUPPRESSOR - RELATED"/>
    <property type="match status" value="1"/>
</dbReference>
<keyword evidence="5" id="KW-0812">Transmembrane</keyword>
<evidence type="ECO:0000256" key="1">
    <source>
        <dbReference type="ARBA" id="ARBA00007824"/>
    </source>
</evidence>
<evidence type="ECO:0000259" key="6">
    <source>
        <dbReference type="PROSITE" id="PS51934"/>
    </source>
</evidence>
<dbReference type="GO" id="GO:0005737">
    <property type="term" value="C:cytoplasm"/>
    <property type="evidence" value="ECO:0007669"/>
    <property type="project" value="TreeGrafter"/>
</dbReference>
<dbReference type="PROSITE" id="PS51934">
    <property type="entry name" value="LRAT"/>
    <property type="match status" value="1"/>
</dbReference>
<keyword evidence="3" id="KW-0378">Hydrolase</keyword>
<dbReference type="GeneTree" id="ENSGT00940000156634"/>
<dbReference type="InterPro" id="IPR051496">
    <property type="entry name" value="H-rev107_PLA/AT"/>
</dbReference>
<proteinExistence type="inferred from homology"/>
<evidence type="ECO:0000256" key="4">
    <source>
        <dbReference type="ARBA" id="ARBA00023098"/>
    </source>
</evidence>
<reference evidence="7 8" key="1">
    <citation type="journal article" date="2011" name="Proc. Natl. Acad. Sci. U.S.A.">
        <title>Genetic diversity and population structure of the endangered marsupial Sarcophilus harrisii (Tasmanian devil).</title>
        <authorList>
            <person name="Miller W."/>
            <person name="Hayes V.M."/>
            <person name="Ratan A."/>
            <person name="Petersen D.C."/>
            <person name="Wittekindt N.E."/>
            <person name="Miller J."/>
            <person name="Walenz B."/>
            <person name="Knight J."/>
            <person name="Qi J."/>
            <person name="Zhao F."/>
            <person name="Wang Q."/>
            <person name="Bedoya-Reina O.C."/>
            <person name="Katiyar N."/>
            <person name="Tomsho L.P."/>
            <person name="Kasson L.M."/>
            <person name="Hardie R.A."/>
            <person name="Woodbridge P."/>
            <person name="Tindall E.A."/>
            <person name="Bertelsen M.F."/>
            <person name="Dixon D."/>
            <person name="Pyecroft S."/>
            <person name="Helgen K.M."/>
            <person name="Lesk A.M."/>
            <person name="Pringle T.H."/>
            <person name="Patterson N."/>
            <person name="Zhang Y."/>
            <person name="Kreiss A."/>
            <person name="Woods G.M."/>
            <person name="Jones M.E."/>
            <person name="Schuster S.C."/>
        </authorList>
    </citation>
    <scope>NUCLEOTIDE SEQUENCE [LARGE SCALE GENOMIC DNA]</scope>
</reference>
<keyword evidence="5" id="KW-0472">Membrane</keyword>
<dbReference type="Ensembl" id="ENSSHAT00000046457.1">
    <property type="protein sequence ID" value="ENSSHAP00000032603.1"/>
    <property type="gene ID" value="ENSSHAG00000025104.1"/>
</dbReference>
<reference evidence="7" key="2">
    <citation type="submission" date="2025-08" db="UniProtKB">
        <authorList>
            <consortium name="Ensembl"/>
        </authorList>
    </citation>
    <scope>IDENTIFICATION</scope>
</reference>
<dbReference type="Gene3D" id="3.90.1720.10">
    <property type="entry name" value="endopeptidase domain like (from Nostoc punctiforme)"/>
    <property type="match status" value="1"/>
</dbReference>
<sequence length="260" mass="29243">MLKMASYNNYDSYYTENPEPGDLIEVFRPGYQHWTLYLGDGYVINMAPTEDSSPVPFTSAKSVFSKKALVRMQLLKDVVGSDTYRINNKYDDMYSPLPLDEIIRLSEFLIGQEVSYDLLVNNCEHFVTLLRYGEGISEQANRAIGAIGIVTAAAGAFSLLGLFPSKQRNGPLGMRYKRNLLGNEDDVTKKVIQQSMARFDMSQQPEIAVLKNGILQSQGHLSITKKEISHSPHCLLSFSFTWRMSRKIPSSPSFFLSISS</sequence>
<dbReference type="RefSeq" id="XP_031813267.1">
    <property type="nucleotide sequence ID" value="XM_031957407.1"/>
</dbReference>
<evidence type="ECO:0000313" key="7">
    <source>
        <dbReference type="Ensembl" id="ENSSHAP00000032603.1"/>
    </source>
</evidence>
<evidence type="ECO:0000256" key="2">
    <source>
        <dbReference type="ARBA" id="ARBA00022679"/>
    </source>
</evidence>
<feature type="transmembrane region" description="Helical" evidence="5">
    <location>
        <begin position="143"/>
        <end position="163"/>
    </location>
</feature>
<dbReference type="GO" id="GO:0004623">
    <property type="term" value="F:phospholipase A2 activity"/>
    <property type="evidence" value="ECO:0007669"/>
    <property type="project" value="TreeGrafter"/>
</dbReference>
<dbReference type="CTD" id="57110"/>
<dbReference type="AlphaFoldDB" id="A0A7N4V1V0"/>
<keyword evidence="4" id="KW-0443">Lipid metabolism</keyword>
<keyword evidence="8" id="KW-1185">Reference proteome</keyword>
<gene>
    <name evidence="7" type="primary">PLAAT1</name>
</gene>
<dbReference type="InParanoid" id="A0A7N4V1V0"/>
<evidence type="ECO:0000256" key="5">
    <source>
        <dbReference type="SAM" id="Phobius"/>
    </source>
</evidence>
<evidence type="ECO:0000256" key="3">
    <source>
        <dbReference type="ARBA" id="ARBA00022801"/>
    </source>
</evidence>
<dbReference type="InterPro" id="IPR007053">
    <property type="entry name" value="LRAT_dom"/>
</dbReference>